<evidence type="ECO:0000256" key="5">
    <source>
        <dbReference type="SAM" id="MobiDB-lite"/>
    </source>
</evidence>
<dbReference type="OrthoDB" id="9806345at2"/>
<geneLocation type="plasmid" evidence="8">
    <name>2</name>
</geneLocation>
<dbReference type="PROSITE" id="PS51481">
    <property type="entry name" value="DHAK"/>
    <property type="match status" value="1"/>
</dbReference>
<evidence type="ECO:0000259" key="6">
    <source>
        <dbReference type="PROSITE" id="PS51480"/>
    </source>
</evidence>
<evidence type="ECO:0000313" key="9">
    <source>
        <dbReference type="EMBL" id="MDX5895584.1"/>
    </source>
</evidence>
<dbReference type="RefSeq" id="WP_041339081.1">
    <property type="nucleotide sequence ID" value="NZ_CP007516.1"/>
</dbReference>
<dbReference type="GO" id="GO:0005524">
    <property type="term" value="F:ATP binding"/>
    <property type="evidence" value="ECO:0007669"/>
    <property type="project" value="UniProtKB-KW"/>
</dbReference>
<organism evidence="8 10">
    <name type="scientific">Rubrobacter radiotolerans</name>
    <name type="common">Arthrobacter radiotolerans</name>
    <dbReference type="NCBI Taxonomy" id="42256"/>
    <lineage>
        <taxon>Bacteria</taxon>
        <taxon>Bacillati</taxon>
        <taxon>Actinomycetota</taxon>
        <taxon>Rubrobacteria</taxon>
        <taxon>Rubrobacterales</taxon>
        <taxon>Rubrobacteraceae</taxon>
        <taxon>Rubrobacter</taxon>
    </lineage>
</organism>
<dbReference type="InterPro" id="IPR004006">
    <property type="entry name" value="DhaK_dom"/>
</dbReference>
<reference evidence="9" key="2">
    <citation type="submission" date="2023-11" db="EMBL/GenBank/DDBJ databases">
        <title>MicrobeMod: A computational toolkit for identifying prokaryotic methylation and restriction-modification with nanopore sequencing.</title>
        <authorList>
            <person name="Crits-Christoph A."/>
            <person name="Kang S.C."/>
            <person name="Lee H."/>
            <person name="Ostrov N."/>
        </authorList>
    </citation>
    <scope>NUCLEOTIDE SEQUENCE</scope>
    <source>
        <strain evidence="9">ATCC 51242</strain>
    </source>
</reference>
<dbReference type="FunFam" id="3.40.50.10440:FF:000001">
    <property type="entry name" value="Dihydroxyacetone kinase, DhaK subunit"/>
    <property type="match status" value="1"/>
</dbReference>
<dbReference type="AlphaFoldDB" id="A0A023X7W7"/>
<dbReference type="eggNOG" id="COG1461">
    <property type="taxonomic scope" value="Bacteria"/>
</dbReference>
<keyword evidence="8" id="KW-0614">Plasmid</keyword>
<evidence type="ECO:0000313" key="8">
    <source>
        <dbReference type="EMBL" id="AHY48311.1"/>
    </source>
</evidence>
<evidence type="ECO:0000256" key="4">
    <source>
        <dbReference type="ARBA" id="ARBA00022840"/>
    </source>
</evidence>
<keyword evidence="1" id="KW-0808">Transferase</keyword>
<dbReference type="PANTHER" id="PTHR28629">
    <property type="entry name" value="TRIOKINASE/FMN CYCLASE"/>
    <property type="match status" value="1"/>
</dbReference>
<dbReference type="Gene3D" id="3.40.50.10440">
    <property type="entry name" value="Dihydroxyacetone kinase, domain 1"/>
    <property type="match status" value="1"/>
</dbReference>
<dbReference type="Pfam" id="PF02733">
    <property type="entry name" value="Dak1"/>
    <property type="match status" value="1"/>
</dbReference>
<dbReference type="InterPro" id="IPR050861">
    <property type="entry name" value="Dihydroxyacetone_Kinase"/>
</dbReference>
<evidence type="ECO:0000256" key="2">
    <source>
        <dbReference type="ARBA" id="ARBA00022741"/>
    </source>
</evidence>
<feature type="region of interest" description="Disordered" evidence="5">
    <location>
        <begin position="345"/>
        <end position="365"/>
    </location>
</feature>
<keyword evidence="10" id="KW-1185">Reference proteome</keyword>
<protein>
    <submittedName>
        <fullName evidence="8">Dak1 domain</fullName>
    </submittedName>
    <submittedName>
        <fullName evidence="9">Dihydroxyacetone kinase family protein</fullName>
    </submittedName>
</protein>
<dbReference type="SMART" id="SM01120">
    <property type="entry name" value="Dak2"/>
    <property type="match status" value="1"/>
</dbReference>
<keyword evidence="4" id="KW-0067">ATP-binding</keyword>
<dbReference type="GO" id="GO:0004371">
    <property type="term" value="F:glycerone kinase activity"/>
    <property type="evidence" value="ECO:0007669"/>
    <property type="project" value="InterPro"/>
</dbReference>
<dbReference type="PROSITE" id="PS51480">
    <property type="entry name" value="DHAL"/>
    <property type="match status" value="1"/>
</dbReference>
<keyword evidence="3 9" id="KW-0418">Kinase</keyword>
<dbReference type="Gene3D" id="3.30.1180.20">
    <property type="entry name" value="Dihydroxyacetone kinase, domain 2"/>
    <property type="match status" value="1"/>
</dbReference>
<dbReference type="Proteomes" id="UP000025229">
    <property type="component" value="Plasmid 2"/>
</dbReference>
<dbReference type="GO" id="GO:0005829">
    <property type="term" value="C:cytosol"/>
    <property type="evidence" value="ECO:0007669"/>
    <property type="project" value="TreeGrafter"/>
</dbReference>
<evidence type="ECO:0000313" key="10">
    <source>
        <dbReference type="Proteomes" id="UP000025229"/>
    </source>
</evidence>
<keyword evidence="2" id="KW-0547">Nucleotide-binding</keyword>
<accession>A0A023X7W7</accession>
<name>A0A023X7W7_RUBRA</name>
<dbReference type="GO" id="GO:0019563">
    <property type="term" value="P:glycerol catabolic process"/>
    <property type="evidence" value="ECO:0007669"/>
    <property type="project" value="TreeGrafter"/>
</dbReference>
<evidence type="ECO:0000259" key="7">
    <source>
        <dbReference type="PROSITE" id="PS51481"/>
    </source>
</evidence>
<dbReference type="EMBL" id="CP007516">
    <property type="protein sequence ID" value="AHY48311.1"/>
    <property type="molecule type" value="Genomic_DNA"/>
</dbReference>
<dbReference type="Proteomes" id="UP001281130">
    <property type="component" value="Unassembled WGS sequence"/>
</dbReference>
<dbReference type="PATRIC" id="fig|42256.3.peg.3076"/>
<dbReference type="PANTHER" id="PTHR28629:SF4">
    <property type="entry name" value="TRIOKINASE_FMN CYCLASE"/>
    <property type="match status" value="1"/>
</dbReference>
<dbReference type="InterPro" id="IPR004007">
    <property type="entry name" value="DhaL_dom"/>
</dbReference>
<dbReference type="Pfam" id="PF02734">
    <property type="entry name" value="Dak2"/>
    <property type="match status" value="1"/>
</dbReference>
<dbReference type="eggNOG" id="COG2376">
    <property type="taxonomic scope" value="Bacteria"/>
</dbReference>
<evidence type="ECO:0000256" key="3">
    <source>
        <dbReference type="ARBA" id="ARBA00022777"/>
    </source>
</evidence>
<evidence type="ECO:0000256" key="1">
    <source>
        <dbReference type="ARBA" id="ARBA00022679"/>
    </source>
</evidence>
<dbReference type="SUPFAM" id="SSF101473">
    <property type="entry name" value="DhaL-like"/>
    <property type="match status" value="1"/>
</dbReference>
<dbReference type="Gene3D" id="1.25.40.340">
    <property type="match status" value="1"/>
</dbReference>
<gene>
    <name evidence="8" type="ORF">RradSPS_3028</name>
    <name evidence="9" type="ORF">SIL72_16260</name>
</gene>
<dbReference type="EMBL" id="JAWXXX010000003">
    <property type="protein sequence ID" value="MDX5895584.1"/>
    <property type="molecule type" value="Genomic_DNA"/>
</dbReference>
<dbReference type="NCBIfam" id="NF011049">
    <property type="entry name" value="PRK14479.1"/>
    <property type="match status" value="1"/>
</dbReference>
<dbReference type="HOGENOM" id="CLU_017054_6_1_11"/>
<feature type="domain" description="DhaL" evidence="6">
    <location>
        <begin position="368"/>
        <end position="566"/>
    </location>
</feature>
<reference evidence="8 10" key="1">
    <citation type="submission" date="2014-03" db="EMBL/GenBank/DDBJ databases">
        <title>Complete genome sequence of the Radio-Resistant Rubrobacter radiotolerans RSPS-4.</title>
        <authorList>
            <person name="Egas C.C."/>
            <person name="Barroso C.C."/>
            <person name="Froufe H.J.C."/>
            <person name="Pacheco J.J."/>
            <person name="Albuquerque L.L."/>
            <person name="da Costa M.M.S."/>
        </authorList>
    </citation>
    <scope>NUCLEOTIDE SEQUENCE [LARGE SCALE GENOMIC DNA]</scope>
    <source>
        <strain evidence="8 10">RSPS-4</strain>
        <plasmid evidence="8 10">2</plasmid>
    </source>
</reference>
<dbReference type="KEGG" id="rrd:RradSPS_3028"/>
<sequence>MKRITNDPASFKEEMVEGFVAAYGRYVKRVPNASGVMAVGSPKPGKVSVIVGGGSGHYPAFCGVVGEGLADGAVIGDIFASPSGEQVYRVTKALDGGAGVLYSYGNYSGDVMHFGMAEMRCRGEGMDVRTVVVTDDVASAPKGRESERRGIAGDFYVFKVAGAAAARGDDLDSVEELARRANAATRTLGLAFGGCTLPGQSEPLFSVEPGTMEVGMGVHGEPGIETSEMLPASGIAKLLVERLLDDAPEGAGSRVAVIMNGLGTTKYEELFVIFRDVGRLLADAGLTVHSPEVGELVTSLDMAGCSLTLMWLDSELEELHDAPAATPAFSRGGLGYAKSATESVAATPVATPDEDAEASFAETTSGGDAVRDGLRRALESVEGAEEELGRLDAVAGDGDHGSGMVRGFRRAVEATEGYGGTAGAVLVRAGAAFSDAAGGASGALYGSAITAFGQGLDANGTDAPGVHRALEDALKAVRSLGGAEVGDKTLVDTLAPFVGAFGESAGSGVPAREAWQSALAAAEAGAASTEDMISARGRAAKLGERSRGSRDPGATSMLYVLRAAGEAIPQEGA</sequence>
<feature type="domain" description="DhaK" evidence="7">
    <location>
        <begin position="7"/>
        <end position="329"/>
    </location>
</feature>
<proteinExistence type="predicted"/>
<dbReference type="InterPro" id="IPR036117">
    <property type="entry name" value="DhaL_dom_sf"/>
</dbReference>
<dbReference type="SUPFAM" id="SSF82549">
    <property type="entry name" value="DAK1/DegV-like"/>
    <property type="match status" value="1"/>
</dbReference>
<dbReference type="FunFam" id="1.25.40.340:FF:000002">
    <property type="entry name" value="Dihydroxyacetone kinase, L subunit"/>
    <property type="match status" value="1"/>
</dbReference>